<dbReference type="Gene3D" id="3.50.50.60">
    <property type="entry name" value="FAD/NAD(P)-binding domain"/>
    <property type="match status" value="2"/>
</dbReference>
<dbReference type="FunCoup" id="A0A2G4YM92">
    <property type="interactions" value="485"/>
</dbReference>
<feature type="domain" description="FAD dependent oxidoreductase" evidence="2">
    <location>
        <begin position="8"/>
        <end position="393"/>
    </location>
</feature>
<organism evidence="3 4">
    <name type="scientific">Paremcibacter congregatus</name>
    <dbReference type="NCBI Taxonomy" id="2043170"/>
    <lineage>
        <taxon>Bacteria</taxon>
        <taxon>Pseudomonadati</taxon>
        <taxon>Pseudomonadota</taxon>
        <taxon>Alphaproteobacteria</taxon>
        <taxon>Emcibacterales</taxon>
        <taxon>Emcibacteraceae</taxon>
        <taxon>Paremcibacter</taxon>
    </lineage>
</organism>
<dbReference type="OrthoDB" id="9805337at2"/>
<evidence type="ECO:0000259" key="2">
    <source>
        <dbReference type="Pfam" id="PF01266"/>
    </source>
</evidence>
<dbReference type="InterPro" id="IPR006076">
    <property type="entry name" value="FAD-dep_OxRdtase"/>
</dbReference>
<dbReference type="SUPFAM" id="SSF54373">
    <property type="entry name" value="FAD-linked reductases, C-terminal domain"/>
    <property type="match status" value="1"/>
</dbReference>
<proteinExistence type="predicted"/>
<evidence type="ECO:0000313" key="3">
    <source>
        <dbReference type="EMBL" id="PHZ83440.1"/>
    </source>
</evidence>
<dbReference type="Pfam" id="PF01266">
    <property type="entry name" value="DAO"/>
    <property type="match status" value="1"/>
</dbReference>
<keyword evidence="1" id="KW-0560">Oxidoreductase</keyword>
<dbReference type="InParanoid" id="A0A2G4YM92"/>
<protein>
    <recommendedName>
        <fullName evidence="2">FAD dependent oxidoreductase domain-containing protein</fullName>
    </recommendedName>
</protein>
<sequence>MPQKNKKTIVIGAGIIGVTTAYRLAAAGRTVTLIDRDAPGLGASFGNAGHLAIEQIYPLASPSVLGNIPKMIFDRNGPLVLRPGYFLKFIPWSLRFLWASRPGAFRRGIEATKSLNRAAVPSWTALLDAMDLRPMIRQRGSVELFETEAAFAQAAGLVADLERHGVTAHIWTVDQLRLRLPALTGPAAGAIYYPDTAHCINPHRLVTEILAKAEALGLRFVQDEITEINEDEAGMVTLRGKQTSHNCDTVVLSAGVFSRDLITARGKKPPLEAERGYHYMLPDPGITVDLPVTFHERKFILTPMEHGIRLSGTVEFAGTDAPPTRNRARMLFQFAQTVFPKLQDTQGEEWMGFRPTLPDYLPILDRRGNTISAFGHNHLGLTQAAVTSQLVEDMVEGKAPRLDLTPFSLDRF</sequence>
<reference evidence="3 4" key="1">
    <citation type="submission" date="2017-10" db="EMBL/GenBank/DDBJ databases">
        <title>Frigbacter circumglobatus gen. nov. sp. nov., isolated from sediment cultured in situ.</title>
        <authorList>
            <person name="Zhao Z."/>
        </authorList>
    </citation>
    <scope>NUCLEOTIDE SEQUENCE [LARGE SCALE GENOMIC DNA]</scope>
    <source>
        <strain evidence="3 4">ZYL</strain>
    </source>
</reference>
<dbReference type="AlphaFoldDB" id="A0A2G4YM92"/>
<dbReference type="SUPFAM" id="SSF51905">
    <property type="entry name" value="FAD/NAD(P)-binding domain"/>
    <property type="match status" value="1"/>
</dbReference>
<dbReference type="GO" id="GO:0005737">
    <property type="term" value="C:cytoplasm"/>
    <property type="evidence" value="ECO:0007669"/>
    <property type="project" value="TreeGrafter"/>
</dbReference>
<comment type="caution">
    <text evidence="3">The sequence shown here is derived from an EMBL/GenBank/DDBJ whole genome shotgun (WGS) entry which is preliminary data.</text>
</comment>
<dbReference type="PANTHER" id="PTHR13847:SF289">
    <property type="entry name" value="GLYCINE OXIDASE"/>
    <property type="match status" value="1"/>
</dbReference>
<evidence type="ECO:0000256" key="1">
    <source>
        <dbReference type="ARBA" id="ARBA00023002"/>
    </source>
</evidence>
<dbReference type="Proteomes" id="UP000229730">
    <property type="component" value="Unassembled WGS sequence"/>
</dbReference>
<evidence type="ECO:0000313" key="4">
    <source>
        <dbReference type="Proteomes" id="UP000229730"/>
    </source>
</evidence>
<name>A0A2G4YM92_9PROT</name>
<dbReference type="Gene3D" id="3.30.9.10">
    <property type="entry name" value="D-Amino Acid Oxidase, subunit A, domain 2"/>
    <property type="match status" value="1"/>
</dbReference>
<dbReference type="RefSeq" id="WP_099475333.1">
    <property type="nucleotide sequence ID" value="NZ_CP041025.1"/>
</dbReference>
<keyword evidence="4" id="KW-1185">Reference proteome</keyword>
<dbReference type="GO" id="GO:0016491">
    <property type="term" value="F:oxidoreductase activity"/>
    <property type="evidence" value="ECO:0007669"/>
    <property type="project" value="UniProtKB-KW"/>
</dbReference>
<dbReference type="EMBL" id="PDEM01000033">
    <property type="protein sequence ID" value="PHZ83440.1"/>
    <property type="molecule type" value="Genomic_DNA"/>
</dbReference>
<gene>
    <name evidence="3" type="ORF">CRD36_17945</name>
</gene>
<accession>A0A2G4YM92</accession>
<dbReference type="PANTHER" id="PTHR13847">
    <property type="entry name" value="SARCOSINE DEHYDROGENASE-RELATED"/>
    <property type="match status" value="1"/>
</dbReference>
<dbReference type="InterPro" id="IPR036188">
    <property type="entry name" value="FAD/NAD-bd_sf"/>
</dbReference>